<dbReference type="GO" id="GO:0016020">
    <property type="term" value="C:membrane"/>
    <property type="evidence" value="ECO:0007669"/>
    <property type="project" value="UniProtKB-SubCell"/>
</dbReference>
<accession>A0A1Y5PT39</accession>
<feature type="transmembrane region" description="Helical" evidence="6">
    <location>
        <begin position="70"/>
        <end position="90"/>
    </location>
</feature>
<reference evidence="7" key="1">
    <citation type="submission" date="2016-03" db="EMBL/GenBank/DDBJ databases">
        <authorList>
            <person name="Ploux O."/>
        </authorList>
    </citation>
    <scope>NUCLEOTIDE SEQUENCE</scope>
    <source>
        <strain evidence="7">UC10</strain>
    </source>
</reference>
<comment type="subcellular location">
    <subcellularLocation>
        <location evidence="1">Membrane</location>
        <topology evidence="1">Multi-pass membrane protein</topology>
    </subcellularLocation>
</comment>
<feature type="transmembrane region" description="Helical" evidence="6">
    <location>
        <begin position="650"/>
        <end position="671"/>
    </location>
</feature>
<dbReference type="Pfam" id="PF03169">
    <property type="entry name" value="OPT"/>
    <property type="match status" value="1"/>
</dbReference>
<name>A0A1Y5PT39_9SPHN</name>
<feature type="transmembrane region" description="Helical" evidence="6">
    <location>
        <begin position="439"/>
        <end position="458"/>
    </location>
</feature>
<evidence type="ECO:0000256" key="3">
    <source>
        <dbReference type="ARBA" id="ARBA00022692"/>
    </source>
</evidence>
<feature type="transmembrane region" description="Helical" evidence="6">
    <location>
        <begin position="408"/>
        <end position="427"/>
    </location>
</feature>
<dbReference type="NCBIfam" id="TIGR00733">
    <property type="entry name" value="OPT family oligopeptide transporter"/>
    <property type="match status" value="1"/>
</dbReference>
<feature type="transmembrane region" description="Helical" evidence="6">
    <location>
        <begin position="102"/>
        <end position="126"/>
    </location>
</feature>
<dbReference type="InterPro" id="IPR004813">
    <property type="entry name" value="OPT"/>
</dbReference>
<organism evidence="7">
    <name type="scientific">uncultured Sphingopyxis sp</name>
    <dbReference type="NCBI Taxonomy" id="310581"/>
    <lineage>
        <taxon>Bacteria</taxon>
        <taxon>Pseudomonadati</taxon>
        <taxon>Pseudomonadota</taxon>
        <taxon>Alphaproteobacteria</taxon>
        <taxon>Sphingomonadales</taxon>
        <taxon>Sphingomonadaceae</taxon>
        <taxon>Sphingopyxis</taxon>
        <taxon>environmental samples</taxon>
    </lineage>
</organism>
<feature type="transmembrane region" description="Helical" evidence="6">
    <location>
        <begin position="478"/>
        <end position="499"/>
    </location>
</feature>
<gene>
    <name evidence="7" type="ORF">SPPYR_2030</name>
</gene>
<dbReference type="InterPro" id="IPR045035">
    <property type="entry name" value="YSL-like"/>
</dbReference>
<dbReference type="KEGG" id="sphu:SPPYR_2030"/>
<dbReference type="InterPro" id="IPR004814">
    <property type="entry name" value="Oligopep_transpt"/>
</dbReference>
<keyword evidence="3 6" id="KW-0812">Transmembrane</keyword>
<keyword evidence="4 6" id="KW-1133">Transmembrane helix</keyword>
<feature type="transmembrane region" description="Helical" evidence="6">
    <location>
        <begin position="247"/>
        <end position="268"/>
    </location>
</feature>
<evidence type="ECO:0000256" key="5">
    <source>
        <dbReference type="ARBA" id="ARBA00023136"/>
    </source>
</evidence>
<protein>
    <submittedName>
        <fullName evidence="7">Putative oligopeptide transporter HI_0561</fullName>
    </submittedName>
</protein>
<keyword evidence="5 6" id="KW-0472">Membrane</keyword>
<feature type="transmembrane region" description="Helical" evidence="6">
    <location>
        <begin position="340"/>
        <end position="360"/>
    </location>
</feature>
<dbReference type="NCBIfam" id="TIGR00728">
    <property type="entry name" value="OPT_sfam"/>
    <property type="match status" value="1"/>
</dbReference>
<dbReference type="AlphaFoldDB" id="A0A1Y5PT39"/>
<evidence type="ECO:0000256" key="4">
    <source>
        <dbReference type="ARBA" id="ARBA00022989"/>
    </source>
</evidence>
<dbReference type="PANTHER" id="PTHR31645:SF0">
    <property type="entry name" value="OLIGOPEPTIDE TRANSPORTER YGL114W-RELATED"/>
    <property type="match status" value="1"/>
</dbReference>
<dbReference type="GO" id="GO:0035673">
    <property type="term" value="F:oligopeptide transmembrane transporter activity"/>
    <property type="evidence" value="ECO:0007669"/>
    <property type="project" value="InterPro"/>
</dbReference>
<evidence type="ECO:0000256" key="1">
    <source>
        <dbReference type="ARBA" id="ARBA00004141"/>
    </source>
</evidence>
<dbReference type="EMBL" id="LT598653">
    <property type="protein sequence ID" value="SBV33150.1"/>
    <property type="molecule type" value="Genomic_DNA"/>
</dbReference>
<feature type="transmembrane region" description="Helical" evidence="6">
    <location>
        <begin position="372"/>
        <end position="396"/>
    </location>
</feature>
<feature type="transmembrane region" description="Helical" evidence="6">
    <location>
        <begin position="17"/>
        <end position="37"/>
    </location>
</feature>
<keyword evidence="2" id="KW-0813">Transport</keyword>
<feature type="transmembrane region" description="Helical" evidence="6">
    <location>
        <begin position="607"/>
        <end position="630"/>
    </location>
</feature>
<dbReference type="RefSeq" id="WP_295318782.1">
    <property type="nucleotide sequence ID" value="NZ_LT598653.1"/>
</dbReference>
<sequence>MTETTTISRGRELTIRAILLGGLLTLAFTAANVYLGLKVGLTFSPRNTFDAVNTTVITASNVFLGLKVGLTFATSIPAAVISMALLRYMAGSTILENNIVQTIASAAGTLAAIIFVLPGLVMVGYWQGFPMLETTAITMLGGILGVLFSVPLRRALVVDSDLPYPEGRAAAEVLRVGAASAEGAAENKAGLSALLWNSLVAAGFALLTQMKLAAAEVSRWFKVGAGATGISGGLGFALFGVGHLVGLSVGLAQLVGLVVGWWILLPILTQGVAGPDAETIANTVFRDDVRFFGAGVIAVAALWTLLKIAGPVIGGIRSAMAASKARHAGTALAVEEQDIAIGWVFGGSLLILLPIAWLLWSVLAGGPLAGSAAILMAGALVFVIVIGLMIASVTGYMAGLIGASNSPVSGIGILAIIASSLLLVGLLGRGGGAEASAAMVAYALIVTGIVFGIATISNDNLQDLKTGQLVGATPWKQQVALIIGVVFGSLVVPPVLNVLNETVGFVGVPGAGPNALAAPQAGLISSLAKGVLGGDLNWAMLGYGALAGVGFVIVDELLGRAKKLRLPPLAIGIGIYLPMAVILPVVIGAVGGWFYDRWAGRRANPAFAHRMGVLTATGMIVGESLFGVLYAGLVYATDSDAPLAVVGDGFHVPSILVGAGLFVALILTSYARTRKAVETTA</sequence>
<evidence type="ECO:0000256" key="6">
    <source>
        <dbReference type="SAM" id="Phobius"/>
    </source>
</evidence>
<feature type="transmembrane region" description="Helical" evidence="6">
    <location>
        <begin position="220"/>
        <end position="241"/>
    </location>
</feature>
<dbReference type="PANTHER" id="PTHR31645">
    <property type="entry name" value="OLIGOPEPTIDE TRANSPORTER YGL114W-RELATED"/>
    <property type="match status" value="1"/>
</dbReference>
<feature type="transmembrane region" description="Helical" evidence="6">
    <location>
        <begin position="536"/>
        <end position="554"/>
    </location>
</feature>
<feature type="transmembrane region" description="Helical" evidence="6">
    <location>
        <begin position="574"/>
        <end position="595"/>
    </location>
</feature>
<feature type="transmembrane region" description="Helical" evidence="6">
    <location>
        <begin position="289"/>
        <end position="310"/>
    </location>
</feature>
<proteinExistence type="predicted"/>
<evidence type="ECO:0000313" key="7">
    <source>
        <dbReference type="EMBL" id="SBV33150.1"/>
    </source>
</evidence>
<evidence type="ECO:0000256" key="2">
    <source>
        <dbReference type="ARBA" id="ARBA00022448"/>
    </source>
</evidence>